<feature type="domain" description="Beta-ketoacyl synthase-like N-terminal" evidence="2">
    <location>
        <begin position="34"/>
        <end position="217"/>
    </location>
</feature>
<feature type="region of interest" description="Disordered" evidence="1">
    <location>
        <begin position="215"/>
        <end position="237"/>
    </location>
</feature>
<reference evidence="3 4" key="1">
    <citation type="journal article" date="2012" name="J. Bacteriol.">
        <title>Complete Genome Sequence of Burkholderia phenoliruptrix BR3459a (CLA1), a Heat-Tolerant, Nitrogen-Fixing Symbiont of Mimosa flocculosa.</title>
        <authorList>
            <person name="de Oliveira Cunha C."/>
            <person name="Goda Zuleta L.F."/>
            <person name="Paula de Almeida L.G."/>
            <person name="Prioli Ciapina L."/>
            <person name="Lustrino Borges W."/>
            <person name="Pitard R.M."/>
            <person name="Baldani J.I."/>
            <person name="Straliotto R."/>
            <person name="de Faria S.M."/>
            <person name="Hungria M."/>
            <person name="Sousa Cavada B."/>
            <person name="Mercante F.M."/>
            <person name="Ribeiro de Vasconcelos A.T."/>
        </authorList>
    </citation>
    <scope>NUCLEOTIDE SEQUENCE [LARGE SCALE GENOMIC DNA]</scope>
    <source>
        <strain evidence="3 4">BR3459a</strain>
    </source>
</reference>
<proteinExistence type="predicted"/>
<protein>
    <recommendedName>
        <fullName evidence="2">Beta-ketoacyl synthase-like N-terminal domain-containing protein</fullName>
    </recommendedName>
</protein>
<evidence type="ECO:0000313" key="4">
    <source>
        <dbReference type="Proteomes" id="UP000010105"/>
    </source>
</evidence>
<accession>K0DUC5</accession>
<evidence type="ECO:0000256" key="1">
    <source>
        <dbReference type="SAM" id="MobiDB-lite"/>
    </source>
</evidence>
<dbReference type="EMBL" id="CP003863">
    <property type="protein sequence ID" value="AFT86839.1"/>
    <property type="molecule type" value="Genomic_DNA"/>
</dbReference>
<name>K0DUC5_9BURK</name>
<evidence type="ECO:0000313" key="3">
    <source>
        <dbReference type="EMBL" id="AFT86839.1"/>
    </source>
</evidence>
<dbReference type="STRING" id="1229205.BUPH_03266"/>
<dbReference type="HOGENOM" id="CLU_086378_0_0_4"/>
<organism evidence="3 4">
    <name type="scientific">Paraburkholderia phenoliruptrix BR3459a</name>
    <dbReference type="NCBI Taxonomy" id="1229205"/>
    <lineage>
        <taxon>Bacteria</taxon>
        <taxon>Pseudomonadati</taxon>
        <taxon>Pseudomonadota</taxon>
        <taxon>Betaproteobacteria</taxon>
        <taxon>Burkholderiales</taxon>
        <taxon>Burkholderiaceae</taxon>
        <taxon>Paraburkholderia</taxon>
    </lineage>
</organism>
<gene>
    <name evidence="3" type="ORF">BUPH_03266</name>
</gene>
<evidence type="ECO:0000259" key="2">
    <source>
        <dbReference type="Pfam" id="PF13723"/>
    </source>
</evidence>
<dbReference type="Proteomes" id="UP000010105">
    <property type="component" value="Chromosome 1"/>
</dbReference>
<dbReference type="KEGG" id="bpx:BUPH_03266"/>
<dbReference type="eggNOG" id="COG0304">
    <property type="taxonomic scope" value="Bacteria"/>
</dbReference>
<dbReference type="AlphaFoldDB" id="K0DUC5"/>
<dbReference type="PATRIC" id="fig|1229205.11.peg.3104"/>
<dbReference type="InterPro" id="IPR014030">
    <property type="entry name" value="Ketoacyl_synth_N"/>
</dbReference>
<sequence length="288" mass="30237">MTAAYSVRRFSLSLHQRANTDMPDPHWTIPVARWSSWPAAAPAAPDIGFIEPIVRRRLSTLSRVALKVAHDCVGGNEARVVFASRHGELRRTTDILRTISAGEPVSPTAFSLSVLNAMTGVFGIARGDRSAASAISAGPETLGYALLEAYAQHAAQPASPVLLVYADEPADPAYGTIEDEVQGGAIALLLSSEAGHGHLVCTRLASPVGQQSELAEQGAGSAVSTSGTASAMSEMSEMSQAVGAADAETATRFATQSQALLHCLETGKPAAWQGDGTLWHWGWHERAA</sequence>
<feature type="compositionally biased region" description="Low complexity" evidence="1">
    <location>
        <begin position="218"/>
        <end position="237"/>
    </location>
</feature>
<dbReference type="Pfam" id="PF13723">
    <property type="entry name" value="Ketoacyl-synt_2"/>
    <property type="match status" value="1"/>
</dbReference>